<dbReference type="STRING" id="246410.J3KM16"/>
<protein>
    <submittedName>
        <fullName evidence="2">Uncharacterized protein</fullName>
    </submittedName>
</protein>
<evidence type="ECO:0000256" key="1">
    <source>
        <dbReference type="SAM" id="MobiDB-lite"/>
    </source>
</evidence>
<accession>J3KM16</accession>
<organism evidence="2 3">
    <name type="scientific">Coccidioides immitis (strain RS)</name>
    <name type="common">Valley fever fungus</name>
    <dbReference type="NCBI Taxonomy" id="246410"/>
    <lineage>
        <taxon>Eukaryota</taxon>
        <taxon>Fungi</taxon>
        <taxon>Dikarya</taxon>
        <taxon>Ascomycota</taxon>
        <taxon>Pezizomycotina</taxon>
        <taxon>Eurotiomycetes</taxon>
        <taxon>Eurotiomycetidae</taxon>
        <taxon>Onygenales</taxon>
        <taxon>Onygenaceae</taxon>
        <taxon>Coccidioides</taxon>
    </lineage>
</organism>
<dbReference type="Proteomes" id="UP000001261">
    <property type="component" value="Unassembled WGS sequence"/>
</dbReference>
<dbReference type="GeneID" id="24164264"/>
<dbReference type="KEGG" id="cim:CIMG_12637"/>
<feature type="region of interest" description="Disordered" evidence="1">
    <location>
        <begin position="117"/>
        <end position="154"/>
    </location>
</feature>
<feature type="compositionally biased region" description="Basic and acidic residues" evidence="1">
    <location>
        <begin position="140"/>
        <end position="154"/>
    </location>
</feature>
<sequence>MNIAGNVLSLNSVITIVHCKYIIVNADDMKLVLDIDAKIGLNYFGLIDVPDCPASAATTHYLYAAPASSTTAAAASPSLSLSTTTSLPLSGAVRVSICQITDIRVLVWFTKLVLEKQKEKQKKEKKKKKKKKWKKKKEREKKNDNNNKDDNNDD</sequence>
<dbReference type="RefSeq" id="XP_001248983.2">
    <property type="nucleotide sequence ID" value="XM_001248982.2"/>
</dbReference>
<name>J3KM16_COCIM</name>
<gene>
    <name evidence="2" type="ORF">CIMG_12637</name>
</gene>
<reference evidence="3" key="2">
    <citation type="journal article" date="2010" name="Genome Res.">
        <title>Population genomic sequencing of Coccidioides fungi reveals recent hybridization and transposon control.</title>
        <authorList>
            <person name="Neafsey D.E."/>
            <person name="Barker B.M."/>
            <person name="Sharpton T.J."/>
            <person name="Stajich J.E."/>
            <person name="Park D.J."/>
            <person name="Whiston E."/>
            <person name="Hung C.-Y."/>
            <person name="McMahan C."/>
            <person name="White J."/>
            <person name="Sykes S."/>
            <person name="Heiman D."/>
            <person name="Young S."/>
            <person name="Zeng Q."/>
            <person name="Abouelleil A."/>
            <person name="Aftuck L."/>
            <person name="Bessette D."/>
            <person name="Brown A."/>
            <person name="FitzGerald M."/>
            <person name="Lui A."/>
            <person name="Macdonald J.P."/>
            <person name="Priest M."/>
            <person name="Orbach M.J."/>
            <person name="Galgiani J.N."/>
            <person name="Kirkland T.N."/>
            <person name="Cole G.T."/>
            <person name="Birren B.W."/>
            <person name="Henn M.R."/>
            <person name="Taylor J.W."/>
            <person name="Rounsley S.D."/>
        </authorList>
    </citation>
    <scope>GENOME REANNOTATION</scope>
    <source>
        <strain evidence="3">RS</strain>
    </source>
</reference>
<keyword evidence="3" id="KW-1185">Reference proteome</keyword>
<dbReference type="InParanoid" id="J3KM16"/>
<feature type="compositionally biased region" description="Basic residues" evidence="1">
    <location>
        <begin position="123"/>
        <end position="139"/>
    </location>
</feature>
<proteinExistence type="predicted"/>
<evidence type="ECO:0000313" key="2">
    <source>
        <dbReference type="EMBL" id="EAS37400.3"/>
    </source>
</evidence>
<dbReference type="AlphaFoldDB" id="J3KM16"/>
<reference evidence="3" key="1">
    <citation type="journal article" date="2009" name="Genome Res.">
        <title>Comparative genomic analyses of the human fungal pathogens Coccidioides and their relatives.</title>
        <authorList>
            <person name="Sharpton T.J."/>
            <person name="Stajich J.E."/>
            <person name="Rounsley S.D."/>
            <person name="Gardner M.J."/>
            <person name="Wortman J.R."/>
            <person name="Jordar V.S."/>
            <person name="Maiti R."/>
            <person name="Kodira C.D."/>
            <person name="Neafsey D.E."/>
            <person name="Zeng Q."/>
            <person name="Hung C.-Y."/>
            <person name="McMahan C."/>
            <person name="Muszewska A."/>
            <person name="Grynberg M."/>
            <person name="Mandel M.A."/>
            <person name="Kellner E.M."/>
            <person name="Barker B.M."/>
            <person name="Galgiani J.N."/>
            <person name="Orbach M.J."/>
            <person name="Kirkland T.N."/>
            <person name="Cole G.T."/>
            <person name="Henn M.R."/>
            <person name="Birren B.W."/>
            <person name="Taylor J.W."/>
        </authorList>
    </citation>
    <scope>NUCLEOTIDE SEQUENCE [LARGE SCALE GENOMIC DNA]</scope>
    <source>
        <strain evidence="3">RS</strain>
    </source>
</reference>
<dbReference type="EMBL" id="GG704911">
    <property type="protein sequence ID" value="EAS37400.3"/>
    <property type="molecule type" value="Genomic_DNA"/>
</dbReference>
<dbReference type="VEuPathDB" id="FungiDB:CIMG_12637"/>
<evidence type="ECO:0000313" key="3">
    <source>
        <dbReference type="Proteomes" id="UP000001261"/>
    </source>
</evidence>
<dbReference type="OMA" id="ATTHYLY"/>